<reference evidence="1" key="1">
    <citation type="submission" date="2020-02" db="EMBL/GenBank/DDBJ databases">
        <authorList>
            <person name="Scholz U."/>
            <person name="Mascher M."/>
            <person name="Fiebig A."/>
        </authorList>
    </citation>
    <scope>NUCLEOTIDE SEQUENCE</scope>
</reference>
<sequence>MAIGTNNSSSCFSWIFISLLLI</sequence>
<dbReference type="EMBL" id="LR761918">
    <property type="protein sequence ID" value="CAA9893361.1"/>
    <property type="molecule type" value="Genomic_DNA"/>
</dbReference>
<organism evidence="1">
    <name type="scientific">Spirodela intermedia</name>
    <name type="common">Intermediate duckweed</name>
    <dbReference type="NCBI Taxonomy" id="51605"/>
    <lineage>
        <taxon>Eukaryota</taxon>
        <taxon>Viridiplantae</taxon>
        <taxon>Streptophyta</taxon>
        <taxon>Embryophyta</taxon>
        <taxon>Tracheophyta</taxon>
        <taxon>Spermatophyta</taxon>
        <taxon>Magnoliopsida</taxon>
        <taxon>Liliopsida</taxon>
        <taxon>Araceae</taxon>
        <taxon>Lemnoideae</taxon>
        <taxon>Spirodela</taxon>
    </lineage>
</organism>
<name>A0A8S0WSU7_SPIIN</name>
<evidence type="ECO:0000313" key="1">
    <source>
        <dbReference type="EMBL" id="CAA9893361.1"/>
    </source>
</evidence>
<geneLocation type="chloroplast" evidence="1"/>
<accession>A0A8S0WSU7</accession>
<gene>
    <name evidence="1" type="ORF">SI8410PT_00042</name>
</gene>
<protein>
    <submittedName>
        <fullName evidence="1">Uncharacterized protein</fullName>
    </submittedName>
</protein>
<keyword evidence="1" id="KW-0934">Plastid</keyword>
<dbReference type="AlphaFoldDB" id="A0A8S0WSU7"/>
<keyword evidence="1" id="KW-0150">Chloroplast</keyword>
<proteinExistence type="predicted"/>